<name>A0A915DHZ0_9BILA</name>
<accession>A0A915DHZ0</accession>
<evidence type="ECO:0000313" key="3">
    <source>
        <dbReference type="WBParaSite" id="jg19683"/>
    </source>
</evidence>
<reference evidence="3" key="1">
    <citation type="submission" date="2022-11" db="UniProtKB">
        <authorList>
            <consortium name="WormBaseParasite"/>
        </authorList>
    </citation>
    <scope>IDENTIFICATION</scope>
</reference>
<evidence type="ECO:0000256" key="1">
    <source>
        <dbReference type="SAM" id="SignalP"/>
    </source>
</evidence>
<feature type="chain" id="PRO_5038054220" evidence="1">
    <location>
        <begin position="27"/>
        <end position="283"/>
    </location>
</feature>
<feature type="signal peptide" evidence="1">
    <location>
        <begin position="1"/>
        <end position="26"/>
    </location>
</feature>
<protein>
    <submittedName>
        <fullName evidence="3">Uncharacterized protein</fullName>
    </submittedName>
</protein>
<evidence type="ECO:0000313" key="2">
    <source>
        <dbReference type="Proteomes" id="UP000887574"/>
    </source>
</evidence>
<sequence>MVFHTKFAMFFLRILVLFSLFYFTHAVDKKPAKKVLDAEDYASQFIKLNLTKRPLNLYITANGKHVSVLNKTVSNHEKQQSDIVDYRVGYPPFLIKNRGTVVLLHNLSAEANSLDWHQGYPSMVQMLAASGHTTIALELLKAPSLSANHLDRLSANVNLLEKVLAAENITEDGLVLLAHGPQAWAILNEFSKKWQNQVHIDAFVVIESEKSMDELDSLKGKSPVTPVLTLQQNTPTMNAVGKKSVIKVVELDDSHALQNRFQLAQVVVNFWIGFILDDECLIG</sequence>
<keyword evidence="1" id="KW-0732">Signal</keyword>
<dbReference type="Proteomes" id="UP000887574">
    <property type="component" value="Unplaced"/>
</dbReference>
<keyword evidence="2" id="KW-1185">Reference proteome</keyword>
<dbReference type="AlphaFoldDB" id="A0A915DHZ0"/>
<organism evidence="2 3">
    <name type="scientific">Ditylenchus dipsaci</name>
    <dbReference type="NCBI Taxonomy" id="166011"/>
    <lineage>
        <taxon>Eukaryota</taxon>
        <taxon>Metazoa</taxon>
        <taxon>Ecdysozoa</taxon>
        <taxon>Nematoda</taxon>
        <taxon>Chromadorea</taxon>
        <taxon>Rhabditida</taxon>
        <taxon>Tylenchina</taxon>
        <taxon>Tylenchomorpha</taxon>
        <taxon>Sphaerularioidea</taxon>
        <taxon>Anguinidae</taxon>
        <taxon>Anguininae</taxon>
        <taxon>Ditylenchus</taxon>
    </lineage>
</organism>
<dbReference type="WBParaSite" id="jg19683">
    <property type="protein sequence ID" value="jg19683"/>
    <property type="gene ID" value="jg19683"/>
</dbReference>
<proteinExistence type="predicted"/>